<evidence type="ECO:0000256" key="3">
    <source>
        <dbReference type="SAM" id="MobiDB-lite"/>
    </source>
</evidence>
<dbReference type="InterPro" id="IPR002397">
    <property type="entry name" value="Cyt_P450_B"/>
</dbReference>
<feature type="region of interest" description="Disordered" evidence="3">
    <location>
        <begin position="425"/>
        <end position="455"/>
    </location>
</feature>
<keyword evidence="2" id="KW-0503">Monooxygenase</keyword>
<dbReference type="AlphaFoldDB" id="A0A9W6UXT3"/>
<evidence type="ECO:0000256" key="2">
    <source>
        <dbReference type="RuleBase" id="RU000461"/>
    </source>
</evidence>
<organism evidence="4 5">
    <name type="scientific">Actinomadura rubrobrunea</name>
    <dbReference type="NCBI Taxonomy" id="115335"/>
    <lineage>
        <taxon>Bacteria</taxon>
        <taxon>Bacillati</taxon>
        <taxon>Actinomycetota</taxon>
        <taxon>Actinomycetes</taxon>
        <taxon>Streptosporangiales</taxon>
        <taxon>Thermomonosporaceae</taxon>
        <taxon>Actinomadura</taxon>
    </lineage>
</organism>
<keyword evidence="2" id="KW-0560">Oxidoreductase</keyword>
<dbReference type="InterPro" id="IPR001128">
    <property type="entry name" value="Cyt_P450"/>
</dbReference>
<comment type="caution">
    <text evidence="4">The sequence shown here is derived from an EMBL/GenBank/DDBJ whole genome shotgun (WGS) entry which is preliminary data.</text>
</comment>
<evidence type="ECO:0000256" key="1">
    <source>
        <dbReference type="ARBA" id="ARBA00010617"/>
    </source>
</evidence>
<dbReference type="PANTHER" id="PTHR46696:SF1">
    <property type="entry name" value="CYTOCHROME P450 YJIB-RELATED"/>
    <property type="match status" value="1"/>
</dbReference>
<keyword evidence="5" id="KW-1185">Reference proteome</keyword>
<reference evidence="4" key="1">
    <citation type="submission" date="2023-02" db="EMBL/GenBank/DDBJ databases">
        <title>Actinomadura rubrobrunea NBRC 14622.</title>
        <authorList>
            <person name="Ichikawa N."/>
            <person name="Sato H."/>
            <person name="Tonouchi N."/>
        </authorList>
    </citation>
    <scope>NUCLEOTIDE SEQUENCE</scope>
    <source>
        <strain evidence="4">NBRC 14622</strain>
    </source>
</reference>
<feature type="compositionally biased region" description="Low complexity" evidence="3">
    <location>
        <begin position="433"/>
        <end position="445"/>
    </location>
</feature>
<keyword evidence="2" id="KW-0408">Iron</keyword>
<dbReference type="RefSeq" id="WP_067918345.1">
    <property type="nucleotide sequence ID" value="NZ_BSRZ01000033.1"/>
</dbReference>
<dbReference type="InterPro" id="IPR017972">
    <property type="entry name" value="Cyt_P450_CS"/>
</dbReference>
<dbReference type="PROSITE" id="PS00086">
    <property type="entry name" value="CYTOCHROME_P450"/>
    <property type="match status" value="1"/>
</dbReference>
<dbReference type="Gene3D" id="1.10.630.10">
    <property type="entry name" value="Cytochrome P450"/>
    <property type="match status" value="1"/>
</dbReference>
<sequence length="468" mass="50566">MEVHRLTASGGGSLETMAVEPLLTRDYDSRPSLVYERLRAKYGPVAPVDLLGVPVWLALGYSQVLEVLRNQRGIWSKRLSDWTALAEGRVPRDWPLLPALEVNHVIFQEGDRLRSLRAAYYEALKPFQDAAHPQGRQLRDAISRSADELIDVMTEGGGRTGLVDLCAQYARPLPLMVVDHLLGFQSGRGDEVLMDMWRVLDAGPDSAAALERLLAALSELGAAKMARPGDDFPSYLLAAYPELTVDELSRELMMLVGVTGDHTGVLIGNTIAEVITADSGARDSLSMGMLRETVNRVAMVNPPMANLTFRCPTVDTRLGDFTIAAGEPVFLSVAAAHHDPAFAGSMHSDSVISSRAHLAWGAGPHECLGRELATTIVTIAISRLFTRFSSLALTLPADQLPWRSSPLMRGLRSLPVQYELAEGAVPAAPPASRPAEASAPSAPAADGGGETARPSLWRFLRSLRRGGR</sequence>
<evidence type="ECO:0000313" key="4">
    <source>
        <dbReference type="EMBL" id="GLW67684.1"/>
    </source>
</evidence>
<dbReference type="EMBL" id="BSRZ01000033">
    <property type="protein sequence ID" value="GLW67684.1"/>
    <property type="molecule type" value="Genomic_DNA"/>
</dbReference>
<keyword evidence="2" id="KW-0479">Metal-binding</keyword>
<dbReference type="Pfam" id="PF00067">
    <property type="entry name" value="p450"/>
    <property type="match status" value="1"/>
</dbReference>
<dbReference type="GO" id="GO:0020037">
    <property type="term" value="F:heme binding"/>
    <property type="evidence" value="ECO:0007669"/>
    <property type="project" value="InterPro"/>
</dbReference>
<gene>
    <name evidence="4" type="ORF">Arub01_59270</name>
</gene>
<dbReference type="GO" id="GO:0016705">
    <property type="term" value="F:oxidoreductase activity, acting on paired donors, with incorporation or reduction of molecular oxygen"/>
    <property type="evidence" value="ECO:0007669"/>
    <property type="project" value="InterPro"/>
</dbReference>
<dbReference type="Proteomes" id="UP001165124">
    <property type="component" value="Unassembled WGS sequence"/>
</dbReference>
<dbReference type="SUPFAM" id="SSF48264">
    <property type="entry name" value="Cytochrome P450"/>
    <property type="match status" value="1"/>
</dbReference>
<keyword evidence="2" id="KW-0349">Heme</keyword>
<dbReference type="GO" id="GO:0005506">
    <property type="term" value="F:iron ion binding"/>
    <property type="evidence" value="ECO:0007669"/>
    <property type="project" value="InterPro"/>
</dbReference>
<comment type="similarity">
    <text evidence="1 2">Belongs to the cytochrome P450 family.</text>
</comment>
<protein>
    <submittedName>
        <fullName evidence="4">Cytochrome P450</fullName>
    </submittedName>
</protein>
<dbReference type="InterPro" id="IPR036396">
    <property type="entry name" value="Cyt_P450_sf"/>
</dbReference>
<dbReference type="GO" id="GO:0004497">
    <property type="term" value="F:monooxygenase activity"/>
    <property type="evidence" value="ECO:0007669"/>
    <property type="project" value="UniProtKB-KW"/>
</dbReference>
<name>A0A9W6UXT3_9ACTN</name>
<dbReference type="PRINTS" id="PR00359">
    <property type="entry name" value="BP450"/>
</dbReference>
<accession>A0A9W6UXT3</accession>
<dbReference type="PANTHER" id="PTHR46696">
    <property type="entry name" value="P450, PUTATIVE (EUROFUNG)-RELATED"/>
    <property type="match status" value="1"/>
</dbReference>
<evidence type="ECO:0000313" key="5">
    <source>
        <dbReference type="Proteomes" id="UP001165124"/>
    </source>
</evidence>
<proteinExistence type="inferred from homology"/>